<dbReference type="SUPFAM" id="SSF52518">
    <property type="entry name" value="Thiamin diphosphate-binding fold (THDP-binding)"/>
    <property type="match status" value="2"/>
</dbReference>
<dbReference type="NCBIfam" id="NF006052">
    <property type="entry name" value="PRK08199.1"/>
    <property type="match status" value="1"/>
</dbReference>
<name>A0A1M5B1L9_9GAMM</name>
<evidence type="ECO:0000259" key="4">
    <source>
        <dbReference type="Pfam" id="PF00205"/>
    </source>
</evidence>
<dbReference type="InterPro" id="IPR045229">
    <property type="entry name" value="TPP_enz"/>
</dbReference>
<dbReference type="Pfam" id="PF02776">
    <property type="entry name" value="TPP_enzyme_N"/>
    <property type="match status" value="1"/>
</dbReference>
<dbReference type="GO" id="GO:0000287">
    <property type="term" value="F:magnesium ion binding"/>
    <property type="evidence" value="ECO:0007669"/>
    <property type="project" value="InterPro"/>
</dbReference>
<reference evidence="7 8" key="1">
    <citation type="submission" date="2016-11" db="EMBL/GenBank/DDBJ databases">
        <authorList>
            <person name="Jaros S."/>
            <person name="Januszkiewicz K."/>
            <person name="Wedrychowicz H."/>
        </authorList>
    </citation>
    <scope>NUCLEOTIDE SEQUENCE [LARGE SCALE GENOMIC DNA]</scope>
    <source>
        <strain evidence="7 8">DSM 19980</strain>
    </source>
</reference>
<dbReference type="EMBL" id="FQUJ01000010">
    <property type="protein sequence ID" value="SHF36349.1"/>
    <property type="molecule type" value="Genomic_DNA"/>
</dbReference>
<dbReference type="AlphaFoldDB" id="A0A1M5B1L9"/>
<dbReference type="InterPro" id="IPR011766">
    <property type="entry name" value="TPP_enzyme_TPP-bd"/>
</dbReference>
<dbReference type="PANTHER" id="PTHR18968">
    <property type="entry name" value="THIAMINE PYROPHOSPHATE ENZYMES"/>
    <property type="match status" value="1"/>
</dbReference>
<dbReference type="Gene3D" id="3.40.50.1220">
    <property type="entry name" value="TPP-binding domain"/>
    <property type="match status" value="1"/>
</dbReference>
<dbReference type="InterPro" id="IPR029061">
    <property type="entry name" value="THDP-binding"/>
</dbReference>
<evidence type="ECO:0000259" key="6">
    <source>
        <dbReference type="Pfam" id="PF02776"/>
    </source>
</evidence>
<dbReference type="CDD" id="cd07035">
    <property type="entry name" value="TPP_PYR_POX_like"/>
    <property type="match status" value="1"/>
</dbReference>
<evidence type="ECO:0000313" key="8">
    <source>
        <dbReference type="Proteomes" id="UP000184346"/>
    </source>
</evidence>
<dbReference type="PANTHER" id="PTHR18968:SF120">
    <property type="entry name" value="ACETOLACTATE SYNTHASE LARGE SUBUNIT"/>
    <property type="match status" value="1"/>
</dbReference>
<protein>
    <submittedName>
        <fullName evidence="7">Acetolactate synthase-1/2/3 large subunit</fullName>
    </submittedName>
</protein>
<dbReference type="GO" id="GO:0050660">
    <property type="term" value="F:flavin adenine dinucleotide binding"/>
    <property type="evidence" value="ECO:0007669"/>
    <property type="project" value="TreeGrafter"/>
</dbReference>
<feature type="domain" description="Thiamine pyrophosphate enzyme N-terminal TPP-binding" evidence="6">
    <location>
        <begin position="10"/>
        <end position="124"/>
    </location>
</feature>
<dbReference type="GO" id="GO:0009097">
    <property type="term" value="P:isoleucine biosynthetic process"/>
    <property type="evidence" value="ECO:0007669"/>
    <property type="project" value="TreeGrafter"/>
</dbReference>
<accession>A0A1M5B1L9</accession>
<dbReference type="SUPFAM" id="SSF52467">
    <property type="entry name" value="DHS-like NAD/FAD-binding domain"/>
    <property type="match status" value="1"/>
</dbReference>
<evidence type="ECO:0000256" key="2">
    <source>
        <dbReference type="ARBA" id="ARBA00023052"/>
    </source>
</evidence>
<sequence>MTHTTPPLRNGGQILIDQLRRHGTRRVFLVPGESYLPCIDALNEHRDAIEPIVCRQESGAGYMAEAYGKLTNEPGVCFVTRGPGATNASIAVHTAYQDSTPMILFIGQVGNDFIEREAFQEIDYRRMFGQMTKWVAQIDDTARIPEYIARAYAVARNGRPGPVVLALPEDTLWGEAQVADVEPRPRVHAYPSQSQLAALQERLEAAERPFLLVGGSGWTQEAQQAVAAFAERFALPVGVAWRRLECFDPRREQYVGHVGNAMHTALREQLEACDLLIAIGTRIGEATSEGYSWIASPVPRQALIHVYPDPEELGRVYQPSLAINADVVGFATGLETLVPRQSPRWAATTQAARHVYLDTLVPQQAPGRLSLDKVSHTVDRVLDGRGCISVGAGNYALYPHRYVRFGGLGTSLAPTVGSMGYGLPAAISSKLEQPERPAICYAGDGCFQMNLQELGVALQYRLGIVVLVFNNGMWGTIRAHQETDFPGREIALTFTNPEFATLIQAYGGHGEIVDDDDAFEDAFRRALAFAEQERLPALIELRYDADGIAPGQRLSAIREAALDRHYTQSTKGATP</sequence>
<feature type="domain" description="Thiamine pyrophosphate enzyme TPP-binding" evidence="5">
    <location>
        <begin position="391"/>
        <end position="540"/>
    </location>
</feature>
<comment type="similarity">
    <text evidence="1 3">Belongs to the TPP enzyme family.</text>
</comment>
<evidence type="ECO:0000256" key="3">
    <source>
        <dbReference type="RuleBase" id="RU362132"/>
    </source>
</evidence>
<feature type="domain" description="Thiamine pyrophosphate enzyme central" evidence="4">
    <location>
        <begin position="197"/>
        <end position="328"/>
    </location>
</feature>
<dbReference type="Proteomes" id="UP000184346">
    <property type="component" value="Unassembled WGS sequence"/>
</dbReference>
<dbReference type="GO" id="GO:0009099">
    <property type="term" value="P:L-valine biosynthetic process"/>
    <property type="evidence" value="ECO:0007669"/>
    <property type="project" value="TreeGrafter"/>
</dbReference>
<dbReference type="GO" id="GO:0005948">
    <property type="term" value="C:acetolactate synthase complex"/>
    <property type="evidence" value="ECO:0007669"/>
    <property type="project" value="TreeGrafter"/>
</dbReference>
<evidence type="ECO:0000313" key="7">
    <source>
        <dbReference type="EMBL" id="SHF36349.1"/>
    </source>
</evidence>
<evidence type="ECO:0000259" key="5">
    <source>
        <dbReference type="Pfam" id="PF02775"/>
    </source>
</evidence>
<dbReference type="GO" id="GO:0030976">
    <property type="term" value="F:thiamine pyrophosphate binding"/>
    <property type="evidence" value="ECO:0007669"/>
    <property type="project" value="InterPro"/>
</dbReference>
<dbReference type="CDD" id="cd00568">
    <property type="entry name" value="TPP_enzymes"/>
    <property type="match status" value="1"/>
</dbReference>
<dbReference type="OrthoDB" id="9785953at2"/>
<dbReference type="Pfam" id="PF02775">
    <property type="entry name" value="TPP_enzyme_C"/>
    <property type="match status" value="1"/>
</dbReference>
<dbReference type="Gene3D" id="3.40.50.970">
    <property type="match status" value="2"/>
</dbReference>
<dbReference type="FunFam" id="3.40.50.970:FF:000007">
    <property type="entry name" value="Acetolactate synthase"/>
    <property type="match status" value="1"/>
</dbReference>
<evidence type="ECO:0000256" key="1">
    <source>
        <dbReference type="ARBA" id="ARBA00007812"/>
    </source>
</evidence>
<keyword evidence="8" id="KW-1185">Reference proteome</keyword>
<gene>
    <name evidence="7" type="ORF">SAMN02745148_02432</name>
</gene>
<dbReference type="Pfam" id="PF00205">
    <property type="entry name" value="TPP_enzyme_M"/>
    <property type="match status" value="1"/>
</dbReference>
<dbReference type="GO" id="GO:0003984">
    <property type="term" value="F:acetolactate synthase activity"/>
    <property type="evidence" value="ECO:0007669"/>
    <property type="project" value="TreeGrafter"/>
</dbReference>
<keyword evidence="2 3" id="KW-0786">Thiamine pyrophosphate</keyword>
<dbReference type="InterPro" id="IPR012000">
    <property type="entry name" value="Thiamin_PyroP_enz_cen_dom"/>
</dbReference>
<dbReference type="InterPro" id="IPR012001">
    <property type="entry name" value="Thiamin_PyroP_enz_TPP-bd_dom"/>
</dbReference>
<organism evidence="7 8">
    <name type="scientific">Modicisalibacter ilicicola DSM 19980</name>
    <dbReference type="NCBI Taxonomy" id="1121942"/>
    <lineage>
        <taxon>Bacteria</taxon>
        <taxon>Pseudomonadati</taxon>
        <taxon>Pseudomonadota</taxon>
        <taxon>Gammaproteobacteria</taxon>
        <taxon>Oceanospirillales</taxon>
        <taxon>Halomonadaceae</taxon>
        <taxon>Modicisalibacter</taxon>
    </lineage>
</organism>
<dbReference type="InterPro" id="IPR029035">
    <property type="entry name" value="DHS-like_NAD/FAD-binding_dom"/>
</dbReference>
<proteinExistence type="inferred from homology"/>
<dbReference type="STRING" id="1121942.SAMN02745148_02432"/>
<dbReference type="RefSeq" id="WP_072823200.1">
    <property type="nucleotide sequence ID" value="NZ_FQUJ01000010.1"/>
</dbReference>